<feature type="compositionally biased region" description="Basic and acidic residues" evidence="1">
    <location>
        <begin position="66"/>
        <end position="84"/>
    </location>
</feature>
<evidence type="ECO:0000313" key="3">
    <source>
        <dbReference type="Proteomes" id="UP000824469"/>
    </source>
</evidence>
<name>A0AA38CQA0_TAXCH</name>
<dbReference type="EMBL" id="JAHRHJ020000009">
    <property type="protein sequence ID" value="KAH9301627.1"/>
    <property type="molecule type" value="Genomic_DNA"/>
</dbReference>
<sequence>MSPEGPKSNGTSGTNGGEVREGPEGAEDQSETATCPHRRKSQKVKGASYRALNRTNEMAPRVLARAHKENSKDSSPKGRGERITRPIRACHVSSRWRSVGKYFEIYLGLFRALNLQIAISFDLELGFP</sequence>
<feature type="non-terminal residue" evidence="2">
    <location>
        <position position="128"/>
    </location>
</feature>
<accession>A0AA38CQA0</accession>
<comment type="caution">
    <text evidence="2">The sequence shown here is derived from an EMBL/GenBank/DDBJ whole genome shotgun (WGS) entry which is preliminary data.</text>
</comment>
<protein>
    <submittedName>
        <fullName evidence="2">Uncharacterized protein</fullName>
    </submittedName>
</protein>
<keyword evidence="3" id="KW-1185">Reference proteome</keyword>
<evidence type="ECO:0000313" key="2">
    <source>
        <dbReference type="EMBL" id="KAH9301627.1"/>
    </source>
</evidence>
<evidence type="ECO:0000256" key="1">
    <source>
        <dbReference type="SAM" id="MobiDB-lite"/>
    </source>
</evidence>
<gene>
    <name evidence="2" type="ORF">KI387_013210</name>
</gene>
<reference evidence="2 3" key="1">
    <citation type="journal article" date="2021" name="Nat. Plants">
        <title>The Taxus genome provides insights into paclitaxel biosynthesis.</title>
        <authorList>
            <person name="Xiong X."/>
            <person name="Gou J."/>
            <person name="Liao Q."/>
            <person name="Li Y."/>
            <person name="Zhou Q."/>
            <person name="Bi G."/>
            <person name="Li C."/>
            <person name="Du R."/>
            <person name="Wang X."/>
            <person name="Sun T."/>
            <person name="Guo L."/>
            <person name="Liang H."/>
            <person name="Lu P."/>
            <person name="Wu Y."/>
            <person name="Zhang Z."/>
            <person name="Ro D.K."/>
            <person name="Shang Y."/>
            <person name="Huang S."/>
            <person name="Yan J."/>
        </authorList>
    </citation>
    <scope>NUCLEOTIDE SEQUENCE [LARGE SCALE GENOMIC DNA]</scope>
    <source>
        <strain evidence="2">Ta-2019</strain>
    </source>
</reference>
<feature type="region of interest" description="Disordered" evidence="1">
    <location>
        <begin position="1"/>
        <end position="86"/>
    </location>
</feature>
<proteinExistence type="predicted"/>
<dbReference type="Proteomes" id="UP000824469">
    <property type="component" value="Unassembled WGS sequence"/>
</dbReference>
<organism evidence="2 3">
    <name type="scientific">Taxus chinensis</name>
    <name type="common">Chinese yew</name>
    <name type="synonym">Taxus wallichiana var. chinensis</name>
    <dbReference type="NCBI Taxonomy" id="29808"/>
    <lineage>
        <taxon>Eukaryota</taxon>
        <taxon>Viridiplantae</taxon>
        <taxon>Streptophyta</taxon>
        <taxon>Embryophyta</taxon>
        <taxon>Tracheophyta</taxon>
        <taxon>Spermatophyta</taxon>
        <taxon>Pinopsida</taxon>
        <taxon>Pinidae</taxon>
        <taxon>Conifers II</taxon>
        <taxon>Cupressales</taxon>
        <taxon>Taxaceae</taxon>
        <taxon>Taxus</taxon>
    </lineage>
</organism>
<dbReference type="AlphaFoldDB" id="A0AA38CQA0"/>